<dbReference type="eggNOG" id="COG1794">
    <property type="taxonomic scope" value="Bacteria"/>
</dbReference>
<dbReference type="RefSeq" id="WP_009143938.1">
    <property type="nucleotide sequence ID" value="NZ_GL831047.1"/>
</dbReference>
<comment type="similarity">
    <text evidence="1">Belongs to the HyuE racemase family.</text>
</comment>
<organism evidence="2 3">
    <name type="scientific">Succinatimonas hippei (strain DSM 22608 / JCM 16073 / KCTC 15190 / YIT 12066)</name>
    <dbReference type="NCBI Taxonomy" id="762983"/>
    <lineage>
        <taxon>Bacteria</taxon>
        <taxon>Pseudomonadati</taxon>
        <taxon>Pseudomonadota</taxon>
        <taxon>Gammaproteobacteria</taxon>
        <taxon>Aeromonadales</taxon>
        <taxon>Succinivibrionaceae</taxon>
        <taxon>Succinatimonas</taxon>
    </lineage>
</organism>
<evidence type="ECO:0000256" key="1">
    <source>
        <dbReference type="ARBA" id="ARBA00038414"/>
    </source>
</evidence>
<dbReference type="OrthoDB" id="978447at2"/>
<protein>
    <submittedName>
        <fullName evidence="2">Asp/Glu/Hydantoin racemase</fullName>
    </submittedName>
</protein>
<evidence type="ECO:0000313" key="3">
    <source>
        <dbReference type="Proteomes" id="UP000018458"/>
    </source>
</evidence>
<gene>
    <name evidence="2" type="ORF">HMPREF9444_01773</name>
</gene>
<proteinExistence type="inferred from homology"/>
<dbReference type="EMBL" id="AEVO01000118">
    <property type="protein sequence ID" value="EFY06450.1"/>
    <property type="molecule type" value="Genomic_DNA"/>
</dbReference>
<accession>E8LM00</accession>
<dbReference type="GO" id="GO:0047661">
    <property type="term" value="F:amino-acid racemase activity"/>
    <property type="evidence" value="ECO:0007669"/>
    <property type="project" value="InterPro"/>
</dbReference>
<sequence>MKVSLVYTGVTPELIELVEREVKSQLPADTEIVSHKDPTIIAEVAKIGYVTKEPAARLVKMFMESVEENVDGILNICSSVGEVADACQDLARYTGVPIVRIDEEMCREAVRQGQRIGVMATLSSTLNPTKNTVLRVAREMGKHVEMVDALVEGGFGLNPDQFRELMTKYAKEIADKVDVILFAQGSMAYCEQYIADIIGKPVLSSPRFGAIALRRAMEAKGLM</sequence>
<evidence type="ECO:0000313" key="2">
    <source>
        <dbReference type="EMBL" id="EFY06450.1"/>
    </source>
</evidence>
<name>E8LM00_SUCHY</name>
<reference evidence="2 3" key="1">
    <citation type="submission" date="2011-01" db="EMBL/GenBank/DDBJ databases">
        <authorList>
            <person name="Weinstock G."/>
            <person name="Sodergren E."/>
            <person name="Clifton S."/>
            <person name="Fulton L."/>
            <person name="Fulton B."/>
            <person name="Courtney L."/>
            <person name="Fronick C."/>
            <person name="Harrison M."/>
            <person name="Strong C."/>
            <person name="Farmer C."/>
            <person name="Delahaunty K."/>
            <person name="Markovic C."/>
            <person name="Hall O."/>
            <person name="Minx P."/>
            <person name="Tomlinson C."/>
            <person name="Mitreva M."/>
            <person name="Hou S."/>
            <person name="Chen J."/>
            <person name="Wollam A."/>
            <person name="Pepin K.H."/>
            <person name="Johnson M."/>
            <person name="Bhonagiri V."/>
            <person name="Zhang X."/>
            <person name="Suruliraj S."/>
            <person name="Warren W."/>
            <person name="Chinwalla A."/>
            <person name="Mardis E.R."/>
            <person name="Wilson R.K."/>
        </authorList>
    </citation>
    <scope>NUCLEOTIDE SEQUENCE [LARGE SCALE GENOMIC DNA]</scope>
    <source>
        <strain evidence="3">DSM 22608 / JCM 16073 / KCTC 15190 / YIT 12066</strain>
    </source>
</reference>
<dbReference type="Pfam" id="PF01177">
    <property type="entry name" value="Asp_Glu_race"/>
    <property type="match status" value="1"/>
</dbReference>
<dbReference type="InterPro" id="IPR015942">
    <property type="entry name" value="Asp/Glu/hydantoin_racemase"/>
</dbReference>
<dbReference type="HOGENOM" id="CLU_079356_0_0_6"/>
<dbReference type="Proteomes" id="UP000018458">
    <property type="component" value="Unassembled WGS sequence"/>
</dbReference>
<dbReference type="STRING" id="762983.HMPREF9444_01773"/>
<comment type="caution">
    <text evidence="2">The sequence shown here is derived from an EMBL/GenBank/DDBJ whole genome shotgun (WGS) entry which is preliminary data.</text>
</comment>
<dbReference type="InterPro" id="IPR053714">
    <property type="entry name" value="Iso_Racemase_Enz_sf"/>
</dbReference>
<dbReference type="Gene3D" id="3.40.50.12500">
    <property type="match status" value="1"/>
</dbReference>
<keyword evidence="3" id="KW-1185">Reference proteome</keyword>
<dbReference type="AlphaFoldDB" id="E8LM00"/>